<reference evidence="2" key="1">
    <citation type="submission" date="2022-01" db="EMBL/GenBank/DDBJ databases">
        <authorList>
            <person name="King R."/>
        </authorList>
    </citation>
    <scope>NUCLEOTIDE SEQUENCE</scope>
</reference>
<evidence type="ECO:0000313" key="3">
    <source>
        <dbReference type="Proteomes" id="UP001153636"/>
    </source>
</evidence>
<evidence type="ECO:0000313" key="2">
    <source>
        <dbReference type="EMBL" id="CAH1108577.1"/>
    </source>
</evidence>
<dbReference type="EMBL" id="OV651815">
    <property type="protein sequence ID" value="CAH1108577.1"/>
    <property type="molecule type" value="Genomic_DNA"/>
</dbReference>
<sequence length="385" mass="43870">MGLMLSILVTCVGVIELITFYQNISRHLRYPPQRGDLSVISDRYVRELGEIPRRPKEDFLRYTKAVPPTLRLNSHEDIEIKYSRDLQHSRSPSPRRFLVTETEDSVNQHERSCSPRKFLVSEEPGVLKKTKSQNSIPEFLIEEEKNSEKCPHKPRYLLKEKQNEESPIPLPRQFIVSEEILNTVVFDDTDFEVPETSEIPLEHEALPFLLVDPPAVPRNSICAELIEGEAEAIKSFDPIRGEKVDVILESTNFNTTQYWTNKVLVVPSRTSRSRSVSPVNNYGPVDGQDVIKYDEKYLNDLDGVSKAKSIKRFGNSRRSVKKKDADQNASGISQTAPEDKTTEVLKHAAEELQKVTSEENSQKNNHPSTSKSIDPTTGKPFWVKN</sequence>
<dbReference type="OrthoDB" id="274660at2759"/>
<name>A0A9P0GGN6_9CUCU</name>
<dbReference type="Proteomes" id="UP001153636">
    <property type="component" value="Chromosome 3"/>
</dbReference>
<organism evidence="2 3">
    <name type="scientific">Psylliodes chrysocephalus</name>
    <dbReference type="NCBI Taxonomy" id="3402493"/>
    <lineage>
        <taxon>Eukaryota</taxon>
        <taxon>Metazoa</taxon>
        <taxon>Ecdysozoa</taxon>
        <taxon>Arthropoda</taxon>
        <taxon>Hexapoda</taxon>
        <taxon>Insecta</taxon>
        <taxon>Pterygota</taxon>
        <taxon>Neoptera</taxon>
        <taxon>Endopterygota</taxon>
        <taxon>Coleoptera</taxon>
        <taxon>Polyphaga</taxon>
        <taxon>Cucujiformia</taxon>
        <taxon>Chrysomeloidea</taxon>
        <taxon>Chrysomelidae</taxon>
        <taxon>Galerucinae</taxon>
        <taxon>Alticini</taxon>
        <taxon>Psylliodes</taxon>
    </lineage>
</organism>
<evidence type="ECO:0000256" key="1">
    <source>
        <dbReference type="SAM" id="MobiDB-lite"/>
    </source>
</evidence>
<accession>A0A9P0GGN6</accession>
<protein>
    <submittedName>
        <fullName evidence="2">Uncharacterized protein</fullName>
    </submittedName>
</protein>
<dbReference type="AlphaFoldDB" id="A0A9P0GGN6"/>
<gene>
    <name evidence="2" type="ORF">PSYICH_LOCUS9389</name>
</gene>
<feature type="region of interest" description="Disordered" evidence="1">
    <location>
        <begin position="315"/>
        <end position="385"/>
    </location>
</feature>
<feature type="compositionally biased region" description="Polar residues" evidence="1">
    <location>
        <begin position="362"/>
        <end position="375"/>
    </location>
</feature>
<feature type="compositionally biased region" description="Basic and acidic residues" evidence="1">
    <location>
        <begin position="337"/>
        <end position="361"/>
    </location>
</feature>
<keyword evidence="3" id="KW-1185">Reference proteome</keyword>
<feature type="compositionally biased region" description="Polar residues" evidence="1">
    <location>
        <begin position="327"/>
        <end position="336"/>
    </location>
</feature>
<proteinExistence type="predicted"/>